<dbReference type="Proteomes" id="UP000824782">
    <property type="component" value="Unassembled WGS sequence"/>
</dbReference>
<dbReference type="Gene3D" id="3.90.1720.10">
    <property type="entry name" value="endopeptidase domain like (from Nostoc punctiforme)"/>
    <property type="match status" value="1"/>
</dbReference>
<gene>
    <name evidence="6" type="ORF">GDO81_016360</name>
</gene>
<keyword evidence="7" id="KW-1185">Reference proteome</keyword>
<comment type="caution">
    <text evidence="6">The sequence shown here is derived from an EMBL/GenBank/DDBJ whole genome shotgun (WGS) entry which is preliminary data.</text>
</comment>
<keyword evidence="4" id="KW-0443">Lipid metabolism</keyword>
<accession>A0AAV7ASR9</accession>
<dbReference type="PROSITE" id="PS51934">
    <property type="entry name" value="LRAT"/>
    <property type="match status" value="1"/>
</dbReference>
<dbReference type="EMBL" id="WNYA01000007">
    <property type="protein sequence ID" value="KAG8564187.1"/>
    <property type="molecule type" value="Genomic_DNA"/>
</dbReference>
<keyword evidence="3" id="KW-0378">Hydrolase</keyword>
<evidence type="ECO:0000256" key="2">
    <source>
        <dbReference type="ARBA" id="ARBA00022679"/>
    </source>
</evidence>
<feature type="domain" description="LRAT" evidence="5">
    <location>
        <begin position="20"/>
        <end position="127"/>
    </location>
</feature>
<dbReference type="PANTHER" id="PTHR13943">
    <property type="entry name" value="HRAS-LIKE SUPPRESSOR - RELATED"/>
    <property type="match status" value="1"/>
</dbReference>
<comment type="similarity">
    <text evidence="1">Belongs to the H-rev107 family.</text>
</comment>
<dbReference type="AlphaFoldDB" id="A0AAV7ASR9"/>
<evidence type="ECO:0000256" key="4">
    <source>
        <dbReference type="ARBA" id="ARBA00023098"/>
    </source>
</evidence>
<dbReference type="PANTHER" id="PTHR13943:SF80">
    <property type="entry name" value="PHOSPHOLIPASE A AND ACYLTRANSFERASE 1-LIKE"/>
    <property type="match status" value="1"/>
</dbReference>
<proteinExistence type="inferred from homology"/>
<evidence type="ECO:0000256" key="1">
    <source>
        <dbReference type="ARBA" id="ARBA00007824"/>
    </source>
</evidence>
<dbReference type="GO" id="GO:0016410">
    <property type="term" value="F:N-acyltransferase activity"/>
    <property type="evidence" value="ECO:0007669"/>
    <property type="project" value="TreeGrafter"/>
</dbReference>
<evidence type="ECO:0000256" key="3">
    <source>
        <dbReference type="ARBA" id="ARBA00022801"/>
    </source>
</evidence>
<dbReference type="GO" id="GO:0005737">
    <property type="term" value="C:cytoplasm"/>
    <property type="evidence" value="ECO:0007669"/>
    <property type="project" value="TreeGrafter"/>
</dbReference>
<sequence>MSQELLQGPPGSCTPNHGDIIEILRPGHRHWAIYIGDGNIVHITGTVVGVGDDSVHGNCVVEQSTLDTEAKECGFRVNNIYNGELTPIPRDQVVRSALQIVGESKPYGSCCRNFVLELKFGPANLDIIIQNLMPIPGEITVAAAKGVKVMGSTISSNSEIVGSIAAKGVDLAGQGLTAMSDAVGTVAGRGVAAFGNMLSIGAQTLAPIIASKVDAVSAGSGTMVLSAAGCIAPIGESLAAQSAEAEEAAARTVMQLGSSVASSSAVIGSSVATGLSWLGSASAAGASSLIGYFTSTAETSNVVSEKDTSSEHK</sequence>
<dbReference type="GO" id="GO:0004623">
    <property type="term" value="F:phospholipase A2 activity"/>
    <property type="evidence" value="ECO:0007669"/>
    <property type="project" value="TreeGrafter"/>
</dbReference>
<evidence type="ECO:0000313" key="6">
    <source>
        <dbReference type="EMBL" id="KAG8564187.1"/>
    </source>
</evidence>
<evidence type="ECO:0000259" key="5">
    <source>
        <dbReference type="PROSITE" id="PS51934"/>
    </source>
</evidence>
<reference evidence="6" key="1">
    <citation type="thesis" date="2020" institute="ProQuest LLC" country="789 East Eisenhower Parkway, Ann Arbor, MI, USA">
        <title>Comparative Genomics and Chromosome Evolution.</title>
        <authorList>
            <person name="Mudd A.B."/>
        </authorList>
    </citation>
    <scope>NUCLEOTIDE SEQUENCE</scope>
    <source>
        <strain evidence="6">237g6f4</strain>
        <tissue evidence="6">Blood</tissue>
    </source>
</reference>
<keyword evidence="2" id="KW-0808">Transferase</keyword>
<dbReference type="InterPro" id="IPR007053">
    <property type="entry name" value="LRAT_dom"/>
</dbReference>
<organism evidence="6 7">
    <name type="scientific">Engystomops pustulosus</name>
    <name type="common">Tungara frog</name>
    <name type="synonym">Physalaemus pustulosus</name>
    <dbReference type="NCBI Taxonomy" id="76066"/>
    <lineage>
        <taxon>Eukaryota</taxon>
        <taxon>Metazoa</taxon>
        <taxon>Chordata</taxon>
        <taxon>Craniata</taxon>
        <taxon>Vertebrata</taxon>
        <taxon>Euteleostomi</taxon>
        <taxon>Amphibia</taxon>
        <taxon>Batrachia</taxon>
        <taxon>Anura</taxon>
        <taxon>Neobatrachia</taxon>
        <taxon>Hyloidea</taxon>
        <taxon>Leptodactylidae</taxon>
        <taxon>Leiuperinae</taxon>
        <taxon>Engystomops</taxon>
    </lineage>
</organism>
<dbReference type="GO" id="GO:0070292">
    <property type="term" value="P:N-acylphosphatidylethanolamine metabolic process"/>
    <property type="evidence" value="ECO:0007669"/>
    <property type="project" value="TreeGrafter"/>
</dbReference>
<protein>
    <recommendedName>
        <fullName evidence="5">LRAT domain-containing protein</fullName>
    </recommendedName>
</protein>
<name>A0AAV7ASR9_ENGPU</name>
<dbReference type="GO" id="GO:0008970">
    <property type="term" value="F:phospholipase A1 activity"/>
    <property type="evidence" value="ECO:0007669"/>
    <property type="project" value="TreeGrafter"/>
</dbReference>
<dbReference type="InterPro" id="IPR051496">
    <property type="entry name" value="H-rev107_PLA/AT"/>
</dbReference>
<dbReference type="Pfam" id="PF04970">
    <property type="entry name" value="LRAT"/>
    <property type="match status" value="1"/>
</dbReference>
<evidence type="ECO:0000313" key="7">
    <source>
        <dbReference type="Proteomes" id="UP000824782"/>
    </source>
</evidence>